<name>A0A0K2B2W2_STRA7</name>
<protein>
    <submittedName>
        <fullName evidence="2">Uncharacterized protein</fullName>
    </submittedName>
</protein>
<evidence type="ECO:0000256" key="1">
    <source>
        <dbReference type="SAM" id="Phobius"/>
    </source>
</evidence>
<dbReference type="AlphaFoldDB" id="A0A0K2B2W2"/>
<gene>
    <name evidence="2" type="ORF">SAM23877_6503</name>
</gene>
<keyword evidence="1" id="KW-0472">Membrane</keyword>
<organism evidence="2 3">
    <name type="scientific">Streptomyces ambofaciens (strain ATCC 23877 / 3486 / DSM 40053 / JCM 4204 / NBRC 12836 / NRRL B-2516)</name>
    <dbReference type="NCBI Taxonomy" id="278992"/>
    <lineage>
        <taxon>Bacteria</taxon>
        <taxon>Bacillati</taxon>
        <taxon>Actinomycetota</taxon>
        <taxon>Actinomycetes</taxon>
        <taxon>Kitasatosporales</taxon>
        <taxon>Streptomycetaceae</taxon>
        <taxon>Streptomyces</taxon>
    </lineage>
</organism>
<sequence length="46" mass="5525">MEEKHTKPKGVDWRGVRRRVRLWLAPVSAAVYWMGRTVREHVLPRL</sequence>
<feature type="transmembrane region" description="Helical" evidence="1">
    <location>
        <begin position="20"/>
        <end position="38"/>
    </location>
</feature>
<proteinExistence type="predicted"/>
<accession>A0A0K2B2W2</accession>
<dbReference type="Proteomes" id="UP000061018">
    <property type="component" value="Chromosome"/>
</dbReference>
<dbReference type="RefSeq" id="WP_159042027.1">
    <property type="nucleotide sequence ID" value="NZ_CP012382.1"/>
</dbReference>
<keyword evidence="1" id="KW-0812">Transmembrane</keyword>
<dbReference type="EMBL" id="CP012382">
    <property type="protein sequence ID" value="AKZ59548.1"/>
    <property type="molecule type" value="Genomic_DNA"/>
</dbReference>
<evidence type="ECO:0000313" key="2">
    <source>
        <dbReference type="EMBL" id="AKZ59548.1"/>
    </source>
</evidence>
<evidence type="ECO:0000313" key="3">
    <source>
        <dbReference type="Proteomes" id="UP000061018"/>
    </source>
</evidence>
<keyword evidence="1" id="KW-1133">Transmembrane helix</keyword>
<reference evidence="3" key="1">
    <citation type="journal article" date="2015" name="J. Biotechnol.">
        <title>Complete genome sequence of Streptomyces ambofaciens ATCC 23877, the spiramycin producer.</title>
        <authorList>
            <person name="Thibessard A."/>
            <person name="Haas D."/>
            <person name="Gerbaud C."/>
            <person name="Aigle B."/>
            <person name="Lautru S."/>
            <person name="Pernodet J.L."/>
            <person name="Leblond P."/>
        </authorList>
    </citation>
    <scope>NUCLEOTIDE SEQUENCE [LARGE SCALE GENOMIC DNA]</scope>
    <source>
        <strain evidence="3">ATCC 23877 / 3486 / DSM 40053 / JCM 4204 / NBRC 12836 / NRRL B-2516</strain>
    </source>
</reference>
<dbReference type="KEGG" id="samb:SAM23877_6503"/>